<accession>K9TTH8</accession>
<dbReference type="HOGENOM" id="CLU_2845558_0_0_3"/>
<dbReference type="Proteomes" id="UP000010367">
    <property type="component" value="Plasmid pOSCIL6304.01"/>
</dbReference>
<reference evidence="1 2" key="1">
    <citation type="submission" date="2012-06" db="EMBL/GenBank/DDBJ databases">
        <title>Finished plasmid 1 of genome of Oscillatoria acuminata PCC 6304.</title>
        <authorList>
            <consortium name="US DOE Joint Genome Institute"/>
            <person name="Gugger M."/>
            <person name="Coursin T."/>
            <person name="Rippka R."/>
            <person name="Tandeau De Marsac N."/>
            <person name="Huntemann M."/>
            <person name="Wei C.-L."/>
            <person name="Han J."/>
            <person name="Detter J.C."/>
            <person name="Han C."/>
            <person name="Tapia R."/>
            <person name="Davenport K."/>
            <person name="Daligault H."/>
            <person name="Erkkila T."/>
            <person name="Gu W."/>
            <person name="Munk A.C.C."/>
            <person name="Teshima H."/>
            <person name="Xu Y."/>
            <person name="Chain P."/>
            <person name="Chen A."/>
            <person name="Krypides N."/>
            <person name="Mavromatis K."/>
            <person name="Markowitz V."/>
            <person name="Szeto E."/>
            <person name="Ivanova N."/>
            <person name="Mikhailova N."/>
            <person name="Ovchinnikova G."/>
            <person name="Pagani I."/>
            <person name="Pati A."/>
            <person name="Goodwin L."/>
            <person name="Peters L."/>
            <person name="Pitluck S."/>
            <person name="Woyke T."/>
            <person name="Kerfeld C."/>
        </authorList>
    </citation>
    <scope>NUCLEOTIDE SEQUENCE [LARGE SCALE GENOMIC DNA]</scope>
    <source>
        <strain evidence="1 2">PCC 6304</strain>
        <plasmid evidence="2">Plasmid pOSCIL6304.01</plasmid>
    </source>
</reference>
<dbReference type="EMBL" id="CP003608">
    <property type="protein sequence ID" value="AFY85486.1"/>
    <property type="molecule type" value="Genomic_DNA"/>
</dbReference>
<evidence type="ECO:0000313" key="1">
    <source>
        <dbReference type="EMBL" id="AFY85486.1"/>
    </source>
</evidence>
<sequence length="67" mass="7622">MTDKQFQQRVSHWIEVLLKTELHEPLVPQVATVLAQDERYGFEARSPEQQSVMGRAAEALSLSGVQR</sequence>
<keyword evidence="2" id="KW-1185">Reference proteome</keyword>
<proteinExistence type="predicted"/>
<keyword evidence="1" id="KW-0614">Plasmid</keyword>
<dbReference type="AlphaFoldDB" id="K9TTH8"/>
<dbReference type="KEGG" id="oac:Oscil6304_6026"/>
<evidence type="ECO:0000313" key="2">
    <source>
        <dbReference type="Proteomes" id="UP000010367"/>
    </source>
</evidence>
<organism evidence="1 2">
    <name type="scientific">Oscillatoria acuminata PCC 6304</name>
    <dbReference type="NCBI Taxonomy" id="56110"/>
    <lineage>
        <taxon>Bacteria</taxon>
        <taxon>Bacillati</taxon>
        <taxon>Cyanobacteriota</taxon>
        <taxon>Cyanophyceae</taxon>
        <taxon>Oscillatoriophycideae</taxon>
        <taxon>Oscillatoriales</taxon>
        <taxon>Oscillatoriaceae</taxon>
        <taxon>Oscillatoria</taxon>
    </lineage>
</organism>
<gene>
    <name evidence="1" type="ORF">Oscil6304_6026</name>
</gene>
<name>K9TTH8_9CYAN</name>
<geneLocation type="plasmid" evidence="1 2">
    <name>pOSCIL6304.01</name>
</geneLocation>
<protein>
    <submittedName>
        <fullName evidence="1">Uncharacterized protein</fullName>
    </submittedName>
</protein>
<dbReference type="RefSeq" id="WP_015163265.1">
    <property type="nucleotide sequence ID" value="NC_019700.1"/>
</dbReference>
<dbReference type="InParanoid" id="K9TTH8"/>